<comment type="caution">
    <text evidence="3">The sequence shown here is derived from an EMBL/GenBank/DDBJ whole genome shotgun (WGS) entry which is preliminary data.</text>
</comment>
<dbReference type="RefSeq" id="WP_190039582.1">
    <property type="nucleotide sequence ID" value="NZ_BMWD01000036.1"/>
</dbReference>
<reference evidence="3" key="2">
    <citation type="submission" date="2020-09" db="EMBL/GenBank/DDBJ databases">
        <authorList>
            <person name="Sun Q."/>
            <person name="Ohkuma M."/>
        </authorList>
    </citation>
    <scope>NUCLEOTIDE SEQUENCE</scope>
    <source>
        <strain evidence="3">JCM 4956</strain>
    </source>
</reference>
<evidence type="ECO:0000313" key="3">
    <source>
        <dbReference type="EMBL" id="GGX92197.1"/>
    </source>
</evidence>
<dbReference type="Proteomes" id="UP000645555">
    <property type="component" value="Unassembled WGS sequence"/>
</dbReference>
<feature type="compositionally biased region" description="Pro residues" evidence="1">
    <location>
        <begin position="53"/>
        <end position="70"/>
    </location>
</feature>
<protein>
    <recommendedName>
        <fullName evidence="5">DUF485 domain-containing protein</fullName>
    </recommendedName>
</protein>
<evidence type="ECO:0000256" key="1">
    <source>
        <dbReference type="SAM" id="MobiDB-lite"/>
    </source>
</evidence>
<feature type="transmembrane region" description="Helical" evidence="2">
    <location>
        <begin position="99"/>
        <end position="118"/>
    </location>
</feature>
<keyword evidence="2" id="KW-0812">Transmembrane</keyword>
<feature type="compositionally biased region" description="Low complexity" evidence="1">
    <location>
        <begin position="33"/>
        <end position="52"/>
    </location>
</feature>
<keyword evidence="4" id="KW-1185">Reference proteome</keyword>
<organism evidence="3 4">
    <name type="scientific">Streptomyces fructofermentans</name>
    <dbReference type="NCBI Taxonomy" id="152141"/>
    <lineage>
        <taxon>Bacteria</taxon>
        <taxon>Bacillati</taxon>
        <taxon>Actinomycetota</taxon>
        <taxon>Actinomycetes</taxon>
        <taxon>Kitasatosporales</taxon>
        <taxon>Streptomycetaceae</taxon>
        <taxon>Streptomyces</taxon>
    </lineage>
</organism>
<keyword evidence="2" id="KW-1133">Transmembrane helix</keyword>
<keyword evidence="2" id="KW-0472">Membrane</keyword>
<dbReference type="AlphaFoldDB" id="A0A918NSG1"/>
<sequence>MSYDTSPSSPFPPPDPPPVPPHHAAPKPQRSQPSPSSPSYPTYPAHPAHHSSPTPPTYPWAPQPQAPEPVRPPRRRHTALGRHSDLRVLRTAYRRQRRVATLTALGYFTLFLVLSASAPSLMTSRVSDGLNVGLLLGLLQIPVTCAAIALYEFTARRGVDPLAERMRRQTELDTRRAEAAR</sequence>
<feature type="region of interest" description="Disordered" evidence="1">
    <location>
        <begin position="1"/>
        <end position="83"/>
    </location>
</feature>
<dbReference type="Pfam" id="PF04341">
    <property type="entry name" value="DUF485"/>
    <property type="match status" value="1"/>
</dbReference>
<accession>A0A918NSG1</accession>
<dbReference type="PRINTS" id="PR01217">
    <property type="entry name" value="PRICHEXTENSN"/>
</dbReference>
<dbReference type="InterPro" id="IPR007436">
    <property type="entry name" value="DUF485"/>
</dbReference>
<reference evidence="3" key="1">
    <citation type="journal article" date="2014" name="Int. J. Syst. Evol. Microbiol.">
        <title>Complete genome sequence of Corynebacterium casei LMG S-19264T (=DSM 44701T), isolated from a smear-ripened cheese.</title>
        <authorList>
            <consortium name="US DOE Joint Genome Institute (JGI-PGF)"/>
            <person name="Walter F."/>
            <person name="Albersmeier A."/>
            <person name="Kalinowski J."/>
            <person name="Ruckert C."/>
        </authorList>
    </citation>
    <scope>NUCLEOTIDE SEQUENCE</scope>
    <source>
        <strain evidence="3">JCM 4956</strain>
    </source>
</reference>
<evidence type="ECO:0000256" key="2">
    <source>
        <dbReference type="SAM" id="Phobius"/>
    </source>
</evidence>
<gene>
    <name evidence="3" type="ORF">GCM10010515_69100</name>
</gene>
<evidence type="ECO:0000313" key="4">
    <source>
        <dbReference type="Proteomes" id="UP000645555"/>
    </source>
</evidence>
<name>A0A918NSG1_9ACTN</name>
<evidence type="ECO:0008006" key="5">
    <source>
        <dbReference type="Google" id="ProtNLM"/>
    </source>
</evidence>
<feature type="transmembrane region" description="Helical" evidence="2">
    <location>
        <begin position="130"/>
        <end position="151"/>
    </location>
</feature>
<dbReference type="EMBL" id="BMWD01000036">
    <property type="protein sequence ID" value="GGX92197.1"/>
    <property type="molecule type" value="Genomic_DNA"/>
</dbReference>
<feature type="compositionally biased region" description="Pro residues" evidence="1">
    <location>
        <begin position="9"/>
        <end position="23"/>
    </location>
</feature>
<proteinExistence type="predicted"/>